<geneLocation type="plasmid" evidence="1">
    <name>III</name>
</geneLocation>
<keyword evidence="1" id="KW-0614">Plasmid</keyword>
<name>A0A375ISA1_9BURK</name>
<dbReference type="EMBL" id="LT991978">
    <property type="protein sequence ID" value="SPK77556.1"/>
    <property type="molecule type" value="Genomic_DNA"/>
</dbReference>
<gene>
    <name evidence="1" type="ORF">CT19425_P50007</name>
</gene>
<sequence length="61" mass="7239">MATRRRCTTRRTISMTKRFLTAYGFLWPLRKRVWHASRFRALPSVSVLDYAFRKPLAAPQP</sequence>
<evidence type="ECO:0000313" key="2">
    <source>
        <dbReference type="Proteomes" id="UP000255505"/>
    </source>
</evidence>
<evidence type="ECO:0000313" key="1">
    <source>
        <dbReference type="EMBL" id="SPK77556.1"/>
    </source>
</evidence>
<protein>
    <submittedName>
        <fullName evidence="1">Uncharacterized protein</fullName>
    </submittedName>
</protein>
<reference evidence="1 2" key="1">
    <citation type="submission" date="2018-01" db="EMBL/GenBank/DDBJ databases">
        <authorList>
            <person name="Gaut B.S."/>
            <person name="Morton B.R."/>
            <person name="Clegg M.T."/>
            <person name="Duvall M.R."/>
        </authorList>
    </citation>
    <scope>NUCLEOTIDE SEQUENCE [LARGE SCALE GENOMIC DNA]</scope>
    <source>
        <strain evidence="1">Cupriavidus taiwanensis LMG 19425</strain>
        <plasmid evidence="2">Plasmid iii</plasmid>
    </source>
</reference>
<accession>A0A375ISA1</accession>
<dbReference type="AlphaFoldDB" id="A0A375ISA1"/>
<dbReference type="Proteomes" id="UP000255505">
    <property type="component" value="Plasmid III"/>
</dbReference>
<organism evidence="1 2">
    <name type="scientific">Cupriavidus taiwanensis</name>
    <dbReference type="NCBI Taxonomy" id="164546"/>
    <lineage>
        <taxon>Bacteria</taxon>
        <taxon>Pseudomonadati</taxon>
        <taxon>Pseudomonadota</taxon>
        <taxon>Betaproteobacteria</taxon>
        <taxon>Burkholderiales</taxon>
        <taxon>Burkholderiaceae</taxon>
        <taxon>Cupriavidus</taxon>
    </lineage>
</organism>
<proteinExistence type="predicted"/>